<dbReference type="SUPFAM" id="SSF56281">
    <property type="entry name" value="Metallo-hydrolase/oxidoreductase"/>
    <property type="match status" value="1"/>
</dbReference>
<protein>
    <submittedName>
        <fullName evidence="2">Ribonuclease BN (tRNA processing enzyme)</fullName>
    </submittedName>
</protein>
<evidence type="ECO:0000313" key="2">
    <source>
        <dbReference type="EMBL" id="MBB4904268.1"/>
    </source>
</evidence>
<keyword evidence="3" id="KW-1185">Reference proteome</keyword>
<name>A0A7W7PZW5_9PSEU</name>
<comment type="caution">
    <text evidence="2">The sequence shown here is derived from an EMBL/GenBank/DDBJ whole genome shotgun (WGS) entry which is preliminary data.</text>
</comment>
<dbReference type="CDD" id="cd07716">
    <property type="entry name" value="RNaseZ_short-form-like_MBL-fold"/>
    <property type="match status" value="1"/>
</dbReference>
<organism evidence="2 3">
    <name type="scientific">Actinophytocola algeriensis</name>
    <dbReference type="NCBI Taxonomy" id="1768010"/>
    <lineage>
        <taxon>Bacteria</taxon>
        <taxon>Bacillati</taxon>
        <taxon>Actinomycetota</taxon>
        <taxon>Actinomycetes</taxon>
        <taxon>Pseudonocardiales</taxon>
        <taxon>Pseudonocardiaceae</taxon>
    </lineage>
</organism>
<feature type="domain" description="Metallo-beta-lactamase" evidence="1">
    <location>
        <begin position="50"/>
        <end position="222"/>
    </location>
</feature>
<sequence length="260" mass="27331">MLLTVLGCSGSTPGPRSPSSGYLIEADGFALGVELGNGTLAELQAVRDPFTLGGLVFSHLHPDHCADFTALTVLRRWHPAPPVDPCAHRLAVHAPKEAPTRFAAAYAPDRSELDVEDLTDVYDFHPLAAGTREIGPFTVTAAQVAHPCDAYGFRFTHGGVTLAYTGDSGVCSALDTLAADVDVLLGEASWTHGDHPTGVHMSGVELGSLATRARVGRLLITHVAPWTDPNAVLAEARSTYSGPVELVSRGAKYDLSTGGR</sequence>
<dbReference type="EMBL" id="JACHJQ010000001">
    <property type="protein sequence ID" value="MBB4904268.1"/>
    <property type="molecule type" value="Genomic_DNA"/>
</dbReference>
<dbReference type="Proteomes" id="UP000520767">
    <property type="component" value="Unassembled WGS sequence"/>
</dbReference>
<evidence type="ECO:0000313" key="3">
    <source>
        <dbReference type="Proteomes" id="UP000520767"/>
    </source>
</evidence>
<evidence type="ECO:0000259" key="1">
    <source>
        <dbReference type="Pfam" id="PF12706"/>
    </source>
</evidence>
<dbReference type="PANTHER" id="PTHR46018:SF4">
    <property type="entry name" value="METALLO-HYDROLASE YHFI-RELATED"/>
    <property type="match status" value="1"/>
</dbReference>
<dbReference type="RefSeq" id="WP_184808540.1">
    <property type="nucleotide sequence ID" value="NZ_JACHJQ010000001.1"/>
</dbReference>
<reference evidence="2 3" key="1">
    <citation type="submission" date="2020-08" db="EMBL/GenBank/DDBJ databases">
        <title>Genomic Encyclopedia of Type Strains, Phase III (KMG-III): the genomes of soil and plant-associated and newly described type strains.</title>
        <authorList>
            <person name="Whitman W."/>
        </authorList>
    </citation>
    <scope>NUCLEOTIDE SEQUENCE [LARGE SCALE GENOMIC DNA]</scope>
    <source>
        <strain evidence="2 3">CECT 8960</strain>
    </source>
</reference>
<dbReference type="InterPro" id="IPR036866">
    <property type="entry name" value="RibonucZ/Hydroxyglut_hydro"/>
</dbReference>
<dbReference type="Pfam" id="PF12706">
    <property type="entry name" value="Lactamase_B_2"/>
    <property type="match status" value="1"/>
</dbReference>
<dbReference type="InterPro" id="IPR001279">
    <property type="entry name" value="Metallo-B-lactamas"/>
</dbReference>
<dbReference type="PANTHER" id="PTHR46018">
    <property type="entry name" value="ZINC PHOSPHODIESTERASE ELAC PROTEIN 1"/>
    <property type="match status" value="1"/>
</dbReference>
<gene>
    <name evidence="2" type="ORF">FHR82_000478</name>
</gene>
<dbReference type="GO" id="GO:0042781">
    <property type="term" value="F:3'-tRNA processing endoribonuclease activity"/>
    <property type="evidence" value="ECO:0007669"/>
    <property type="project" value="TreeGrafter"/>
</dbReference>
<dbReference type="AlphaFoldDB" id="A0A7W7PZW5"/>
<proteinExistence type="predicted"/>
<dbReference type="Gene3D" id="3.60.15.10">
    <property type="entry name" value="Ribonuclease Z/Hydroxyacylglutathione hydrolase-like"/>
    <property type="match status" value="1"/>
</dbReference>
<accession>A0A7W7PZW5</accession>